<dbReference type="PROSITE" id="PS51318">
    <property type="entry name" value="TAT"/>
    <property type="match status" value="1"/>
</dbReference>
<protein>
    <recommendedName>
        <fullName evidence="5">Chitin binding peritrophin-A-like protein</fullName>
    </recommendedName>
</protein>
<name>A0A4R7VEX2_9PSEU</name>
<dbReference type="EMBL" id="SOCP01000009">
    <property type="protein sequence ID" value="TDV47766.1"/>
    <property type="molecule type" value="Genomic_DNA"/>
</dbReference>
<feature type="signal peptide" evidence="2">
    <location>
        <begin position="1"/>
        <end position="33"/>
    </location>
</feature>
<evidence type="ECO:0000313" key="3">
    <source>
        <dbReference type="EMBL" id="TDV47766.1"/>
    </source>
</evidence>
<dbReference type="InterPro" id="IPR006311">
    <property type="entry name" value="TAT_signal"/>
</dbReference>
<evidence type="ECO:0008006" key="5">
    <source>
        <dbReference type="Google" id="ProtNLM"/>
    </source>
</evidence>
<keyword evidence="2" id="KW-0732">Signal</keyword>
<organism evidence="3 4">
    <name type="scientific">Actinophytocola oryzae</name>
    <dbReference type="NCBI Taxonomy" id="502181"/>
    <lineage>
        <taxon>Bacteria</taxon>
        <taxon>Bacillati</taxon>
        <taxon>Actinomycetota</taxon>
        <taxon>Actinomycetes</taxon>
        <taxon>Pseudonocardiales</taxon>
        <taxon>Pseudonocardiaceae</taxon>
    </lineage>
</organism>
<evidence type="ECO:0000313" key="4">
    <source>
        <dbReference type="Proteomes" id="UP000294927"/>
    </source>
</evidence>
<dbReference type="RefSeq" id="WP_133905073.1">
    <property type="nucleotide sequence ID" value="NZ_SOCP01000009.1"/>
</dbReference>
<feature type="chain" id="PRO_5020525040" description="Chitin binding peritrophin-A-like protein" evidence="2">
    <location>
        <begin position="34"/>
        <end position="147"/>
    </location>
</feature>
<evidence type="ECO:0000256" key="2">
    <source>
        <dbReference type="SAM" id="SignalP"/>
    </source>
</evidence>
<sequence>MTTRRLTRRIVSHAAVLGAAVAMAVAAPLSASAAPAPEVQTLQCDYVDDSNLPDSIDALGCDSDEQQYAFVDGEVFIFTSSSEPVYTCQSRFHHGRIVTAHSCDKTEPTPPAEEAPADETAPADEAQPVDEADETQPIDEAQSGDDE</sequence>
<dbReference type="Proteomes" id="UP000294927">
    <property type="component" value="Unassembled WGS sequence"/>
</dbReference>
<gene>
    <name evidence="3" type="ORF">CLV71_1091</name>
</gene>
<feature type="compositionally biased region" description="Acidic residues" evidence="1">
    <location>
        <begin position="127"/>
        <end position="147"/>
    </location>
</feature>
<comment type="caution">
    <text evidence="3">The sequence shown here is derived from an EMBL/GenBank/DDBJ whole genome shotgun (WGS) entry which is preliminary data.</text>
</comment>
<reference evidence="3 4" key="1">
    <citation type="submission" date="2019-03" db="EMBL/GenBank/DDBJ databases">
        <title>Genomic Encyclopedia of Archaeal and Bacterial Type Strains, Phase II (KMG-II): from individual species to whole genera.</title>
        <authorList>
            <person name="Goeker M."/>
        </authorList>
    </citation>
    <scope>NUCLEOTIDE SEQUENCE [LARGE SCALE GENOMIC DNA]</scope>
    <source>
        <strain evidence="3 4">DSM 45499</strain>
    </source>
</reference>
<evidence type="ECO:0000256" key="1">
    <source>
        <dbReference type="SAM" id="MobiDB-lite"/>
    </source>
</evidence>
<keyword evidence="4" id="KW-1185">Reference proteome</keyword>
<proteinExistence type="predicted"/>
<feature type="compositionally biased region" description="Low complexity" evidence="1">
    <location>
        <begin position="114"/>
        <end position="126"/>
    </location>
</feature>
<dbReference type="AlphaFoldDB" id="A0A4R7VEX2"/>
<feature type="region of interest" description="Disordered" evidence="1">
    <location>
        <begin position="102"/>
        <end position="147"/>
    </location>
</feature>
<accession>A0A4R7VEX2</accession>